<dbReference type="PANTHER" id="PTHR11109:SF7">
    <property type="entry name" value="GTP CYCLOHYDROLASE 1"/>
    <property type="match status" value="1"/>
</dbReference>
<name>A0A238VTG0_9FLAO</name>
<dbReference type="GO" id="GO:0006730">
    <property type="term" value="P:one-carbon metabolic process"/>
    <property type="evidence" value="ECO:0007669"/>
    <property type="project" value="UniProtKB-UniRule"/>
</dbReference>
<dbReference type="NCBIfam" id="NF006826">
    <property type="entry name" value="PRK09347.1-3"/>
    <property type="match status" value="1"/>
</dbReference>
<keyword evidence="6" id="KW-0342">GTP-binding</keyword>
<evidence type="ECO:0000256" key="2">
    <source>
        <dbReference type="ARBA" id="ARBA00005080"/>
    </source>
</evidence>
<dbReference type="GO" id="GO:0003934">
    <property type="term" value="F:GTP cyclohydrolase I activity"/>
    <property type="evidence" value="ECO:0007669"/>
    <property type="project" value="UniProtKB-UniRule"/>
</dbReference>
<keyword evidence="6" id="KW-0479">Metal-binding</keyword>
<feature type="binding site" evidence="6">
    <location>
        <position position="196"/>
    </location>
    <ligand>
        <name>Zn(2+)</name>
        <dbReference type="ChEBI" id="CHEBI:29105"/>
    </ligand>
</feature>
<proteinExistence type="inferred from homology"/>
<dbReference type="Gene3D" id="3.30.1130.10">
    <property type="match status" value="1"/>
</dbReference>
<dbReference type="AlphaFoldDB" id="A0A238VTG0"/>
<evidence type="ECO:0000256" key="1">
    <source>
        <dbReference type="ARBA" id="ARBA00001052"/>
    </source>
</evidence>
<evidence type="ECO:0000313" key="8">
    <source>
        <dbReference type="EMBL" id="SNR37447.1"/>
    </source>
</evidence>
<comment type="subunit">
    <text evidence="6">Homopolymer.</text>
</comment>
<feature type="domain" description="GTP cyclohydrolase I" evidence="7">
    <location>
        <begin position="56"/>
        <end position="223"/>
    </location>
</feature>
<dbReference type="NCBIfam" id="NF006824">
    <property type="entry name" value="PRK09347.1-1"/>
    <property type="match status" value="1"/>
</dbReference>
<reference evidence="9" key="1">
    <citation type="submission" date="2017-06" db="EMBL/GenBank/DDBJ databases">
        <authorList>
            <person name="Varghese N."/>
            <person name="Submissions S."/>
        </authorList>
    </citation>
    <scope>NUCLEOTIDE SEQUENCE [LARGE SCALE GENOMIC DNA]</scope>
    <source>
        <strain evidence="9">DSM 27993</strain>
    </source>
</reference>
<dbReference type="FunFam" id="3.30.1130.10:FF:000001">
    <property type="entry name" value="GTP cyclohydrolase 1"/>
    <property type="match status" value="1"/>
</dbReference>
<dbReference type="EC" id="3.5.4.16" evidence="6"/>
<dbReference type="GO" id="GO:0008270">
    <property type="term" value="F:zinc ion binding"/>
    <property type="evidence" value="ECO:0007669"/>
    <property type="project" value="UniProtKB-UniRule"/>
</dbReference>
<dbReference type="UniPathway" id="UPA00848">
    <property type="reaction ID" value="UER00151"/>
</dbReference>
<dbReference type="GO" id="GO:0006729">
    <property type="term" value="P:tetrahydrobiopterin biosynthetic process"/>
    <property type="evidence" value="ECO:0007669"/>
    <property type="project" value="TreeGrafter"/>
</dbReference>
<keyword evidence="6" id="KW-0862">Zinc</keyword>
<gene>
    <name evidence="6" type="primary">folE</name>
    <name evidence="8" type="ORF">SAMN04488111_1002</name>
</gene>
<dbReference type="Proteomes" id="UP000198412">
    <property type="component" value="Unassembled WGS sequence"/>
</dbReference>
<dbReference type="InterPro" id="IPR018234">
    <property type="entry name" value="GTP_CycHdrlase_I_CS"/>
</dbReference>
<sequence length="233" mass="26352">MKHQETLLNTPINGTKLNGFTFDEIGDDHLYTGIETPMTRDAFVLSDDEKKEKISHLFAQIMDVMGLDLTDDSLKGTPKRVAKMYIDEIFSGLNPVNKPKIALFDNKYQYNQMLVEKNIQFYSNCEHHFVPIFGKVHVAYVSSGKVIGLSKINRIVQYFANRPQVQERLTNQIALELSDILETDDVAVIIDAKHLCVASRGIKDDSSATVTSFFGGVFNNSKKIVELQNYLKL</sequence>
<evidence type="ECO:0000256" key="5">
    <source>
        <dbReference type="ARBA" id="ARBA00022801"/>
    </source>
</evidence>
<keyword evidence="5 6" id="KW-0378">Hydrolase</keyword>
<accession>A0A238VTG0</accession>
<dbReference type="InterPro" id="IPR020602">
    <property type="entry name" value="GTP_CycHdrlase_I_dom"/>
</dbReference>
<protein>
    <recommendedName>
        <fullName evidence="6">GTP cyclohydrolase 1</fullName>
        <ecNumber evidence="6">3.5.4.16</ecNumber>
    </recommendedName>
    <alternativeName>
        <fullName evidence="6">GTP cyclohydrolase I</fullName>
        <shortName evidence="6">GTP-CH-I</shortName>
    </alternativeName>
</protein>
<feature type="binding site" evidence="6">
    <location>
        <position position="125"/>
    </location>
    <ligand>
        <name>Zn(2+)</name>
        <dbReference type="ChEBI" id="CHEBI:29105"/>
    </ligand>
</feature>
<evidence type="ECO:0000256" key="6">
    <source>
        <dbReference type="HAMAP-Rule" id="MF_00223"/>
    </source>
</evidence>
<keyword evidence="4 6" id="KW-0554">One-carbon metabolism</keyword>
<keyword evidence="6" id="KW-0547">Nucleotide-binding</keyword>
<comment type="pathway">
    <text evidence="2 6">Cofactor biosynthesis; 7,8-dihydroneopterin triphosphate biosynthesis; 7,8-dihydroneopterin triphosphate from GTP: step 1/1.</text>
</comment>
<dbReference type="EMBL" id="FZNX01000001">
    <property type="protein sequence ID" value="SNR37447.1"/>
    <property type="molecule type" value="Genomic_DNA"/>
</dbReference>
<organism evidence="8 9">
    <name type="scientific">Lutibacter flavus</name>
    <dbReference type="NCBI Taxonomy" id="691689"/>
    <lineage>
        <taxon>Bacteria</taxon>
        <taxon>Pseudomonadati</taxon>
        <taxon>Bacteroidota</taxon>
        <taxon>Flavobacteriia</taxon>
        <taxon>Flavobacteriales</taxon>
        <taxon>Flavobacteriaceae</taxon>
        <taxon>Lutibacter</taxon>
    </lineage>
</organism>
<dbReference type="SUPFAM" id="SSF55620">
    <property type="entry name" value="Tetrahydrobiopterin biosynthesis enzymes-like"/>
    <property type="match status" value="1"/>
</dbReference>
<dbReference type="InterPro" id="IPR043134">
    <property type="entry name" value="GTP-CH-I_N"/>
</dbReference>
<evidence type="ECO:0000313" key="9">
    <source>
        <dbReference type="Proteomes" id="UP000198412"/>
    </source>
</evidence>
<dbReference type="InterPro" id="IPR043133">
    <property type="entry name" value="GTP-CH-I_C/QueF"/>
</dbReference>
<dbReference type="InterPro" id="IPR001474">
    <property type="entry name" value="GTP_CycHdrlase_I"/>
</dbReference>
<dbReference type="GO" id="GO:0046654">
    <property type="term" value="P:tetrahydrofolate biosynthetic process"/>
    <property type="evidence" value="ECO:0007669"/>
    <property type="project" value="UniProtKB-UniRule"/>
</dbReference>
<evidence type="ECO:0000256" key="4">
    <source>
        <dbReference type="ARBA" id="ARBA00022563"/>
    </source>
</evidence>
<evidence type="ECO:0000256" key="3">
    <source>
        <dbReference type="ARBA" id="ARBA00008085"/>
    </source>
</evidence>
<dbReference type="PANTHER" id="PTHR11109">
    <property type="entry name" value="GTP CYCLOHYDROLASE I"/>
    <property type="match status" value="1"/>
</dbReference>
<dbReference type="RefSeq" id="WP_089377293.1">
    <property type="nucleotide sequence ID" value="NZ_FZNX01000001.1"/>
</dbReference>
<dbReference type="OrthoDB" id="9801207at2"/>
<dbReference type="HAMAP" id="MF_00223">
    <property type="entry name" value="FolE"/>
    <property type="match status" value="1"/>
</dbReference>
<dbReference type="GO" id="GO:0005525">
    <property type="term" value="F:GTP binding"/>
    <property type="evidence" value="ECO:0007669"/>
    <property type="project" value="UniProtKB-KW"/>
</dbReference>
<feature type="binding site" evidence="6">
    <location>
        <position position="128"/>
    </location>
    <ligand>
        <name>Zn(2+)</name>
        <dbReference type="ChEBI" id="CHEBI:29105"/>
    </ligand>
</feature>
<dbReference type="NCBIfam" id="TIGR00063">
    <property type="entry name" value="folE"/>
    <property type="match status" value="1"/>
</dbReference>
<dbReference type="PROSITE" id="PS00860">
    <property type="entry name" value="GTP_CYCLOHYDROL_1_2"/>
    <property type="match status" value="1"/>
</dbReference>
<dbReference type="GO" id="GO:0005737">
    <property type="term" value="C:cytoplasm"/>
    <property type="evidence" value="ECO:0007669"/>
    <property type="project" value="TreeGrafter"/>
</dbReference>
<keyword evidence="9" id="KW-1185">Reference proteome</keyword>
<dbReference type="Pfam" id="PF01227">
    <property type="entry name" value="GTP_cyclohydroI"/>
    <property type="match status" value="1"/>
</dbReference>
<comment type="similarity">
    <text evidence="3 6">Belongs to the GTP cyclohydrolase I family.</text>
</comment>
<comment type="catalytic activity">
    <reaction evidence="1 6">
        <text>GTP + H2O = 7,8-dihydroneopterin 3'-triphosphate + formate + H(+)</text>
        <dbReference type="Rhea" id="RHEA:17473"/>
        <dbReference type="ChEBI" id="CHEBI:15377"/>
        <dbReference type="ChEBI" id="CHEBI:15378"/>
        <dbReference type="ChEBI" id="CHEBI:15740"/>
        <dbReference type="ChEBI" id="CHEBI:37565"/>
        <dbReference type="ChEBI" id="CHEBI:58462"/>
        <dbReference type="EC" id="3.5.4.16"/>
    </reaction>
</comment>
<dbReference type="Gene3D" id="1.10.286.10">
    <property type="match status" value="1"/>
</dbReference>
<dbReference type="PROSITE" id="PS00859">
    <property type="entry name" value="GTP_CYCLOHYDROL_1_1"/>
    <property type="match status" value="1"/>
</dbReference>
<evidence type="ECO:0000259" key="7">
    <source>
        <dbReference type="Pfam" id="PF01227"/>
    </source>
</evidence>